<protein>
    <recommendedName>
        <fullName evidence="11">Protein artemis</fullName>
    </recommendedName>
    <alternativeName>
        <fullName evidence="12">DNA cross-link repair 1C protein</fullName>
    </alternativeName>
</protein>
<comment type="subcellular location">
    <subcellularLocation>
        <location evidence="1">Nucleus</location>
    </subcellularLocation>
</comment>
<evidence type="ECO:0000256" key="4">
    <source>
        <dbReference type="ARBA" id="ARBA00022759"/>
    </source>
</evidence>
<feature type="compositionally biased region" description="Polar residues" evidence="13">
    <location>
        <begin position="603"/>
        <end position="625"/>
    </location>
</feature>
<keyword evidence="6" id="KW-0378">Hydrolase</keyword>
<feature type="compositionally biased region" description="Basic and acidic residues" evidence="13">
    <location>
        <begin position="685"/>
        <end position="697"/>
    </location>
</feature>
<evidence type="ECO:0000256" key="5">
    <source>
        <dbReference type="ARBA" id="ARBA00022763"/>
    </source>
</evidence>
<dbReference type="GO" id="GO:0035312">
    <property type="term" value="F:5'-3' DNA exonuclease activity"/>
    <property type="evidence" value="ECO:0007669"/>
    <property type="project" value="TreeGrafter"/>
</dbReference>
<dbReference type="Proteomes" id="UP000005408">
    <property type="component" value="Unassembled WGS sequence"/>
</dbReference>
<feature type="compositionally biased region" description="Polar residues" evidence="13">
    <location>
        <begin position="765"/>
        <end position="774"/>
    </location>
</feature>
<evidence type="ECO:0000256" key="11">
    <source>
        <dbReference type="ARBA" id="ARBA00039759"/>
    </source>
</evidence>
<feature type="domain" description="DNA repair metallo-beta-lactamase" evidence="14">
    <location>
        <begin position="240"/>
        <end position="338"/>
    </location>
</feature>
<feature type="compositionally biased region" description="Polar residues" evidence="13">
    <location>
        <begin position="713"/>
        <end position="730"/>
    </location>
</feature>
<evidence type="ECO:0000256" key="7">
    <source>
        <dbReference type="ARBA" id="ARBA00022839"/>
    </source>
</evidence>
<evidence type="ECO:0000256" key="10">
    <source>
        <dbReference type="ARBA" id="ARBA00023242"/>
    </source>
</evidence>
<keyword evidence="9" id="KW-0234">DNA repair</keyword>
<dbReference type="Gene3D" id="3.40.50.12650">
    <property type="match status" value="1"/>
</dbReference>
<evidence type="ECO:0000256" key="2">
    <source>
        <dbReference type="ARBA" id="ARBA00010304"/>
    </source>
</evidence>
<dbReference type="InterPro" id="IPR036866">
    <property type="entry name" value="RibonucZ/Hydroxyglut_hydro"/>
</dbReference>
<dbReference type="GO" id="GO:0006303">
    <property type="term" value="P:double-strand break repair via nonhomologous end joining"/>
    <property type="evidence" value="ECO:0007669"/>
    <property type="project" value="TreeGrafter"/>
</dbReference>
<evidence type="ECO:0000256" key="9">
    <source>
        <dbReference type="ARBA" id="ARBA00023204"/>
    </source>
</evidence>
<organism evidence="15 16">
    <name type="scientific">Magallana gigas</name>
    <name type="common">Pacific oyster</name>
    <name type="synonym">Crassostrea gigas</name>
    <dbReference type="NCBI Taxonomy" id="29159"/>
    <lineage>
        <taxon>Eukaryota</taxon>
        <taxon>Metazoa</taxon>
        <taxon>Spiralia</taxon>
        <taxon>Lophotrochozoa</taxon>
        <taxon>Mollusca</taxon>
        <taxon>Bivalvia</taxon>
        <taxon>Autobranchia</taxon>
        <taxon>Pteriomorphia</taxon>
        <taxon>Ostreida</taxon>
        <taxon>Ostreoidea</taxon>
        <taxon>Ostreidae</taxon>
        <taxon>Magallana</taxon>
    </lineage>
</organism>
<feature type="compositionally biased region" description="Polar residues" evidence="13">
    <location>
        <begin position="642"/>
        <end position="655"/>
    </location>
</feature>
<keyword evidence="3" id="KW-0540">Nuclease</keyword>
<evidence type="ECO:0000259" key="14">
    <source>
        <dbReference type="Pfam" id="PF07522"/>
    </source>
</evidence>
<dbReference type="SUPFAM" id="SSF56281">
    <property type="entry name" value="Metallo-hydrolase/oxidoreductase"/>
    <property type="match status" value="1"/>
</dbReference>
<dbReference type="Pfam" id="PF23023">
    <property type="entry name" value="Anti-Pycsar_Apyc1"/>
    <property type="match status" value="1"/>
</dbReference>
<evidence type="ECO:0000256" key="1">
    <source>
        <dbReference type="ARBA" id="ARBA00004123"/>
    </source>
</evidence>
<keyword evidence="4" id="KW-0255">Endonuclease</keyword>
<evidence type="ECO:0000313" key="15">
    <source>
        <dbReference type="EnsemblMetazoa" id="G31127.1:cds"/>
    </source>
</evidence>
<reference evidence="15" key="1">
    <citation type="submission" date="2022-08" db="UniProtKB">
        <authorList>
            <consortium name="EnsemblMetazoa"/>
        </authorList>
    </citation>
    <scope>IDENTIFICATION</scope>
    <source>
        <strain evidence="15">05x7-T-G4-1.051#20</strain>
    </source>
</reference>
<dbReference type="Gene3D" id="3.60.15.10">
    <property type="entry name" value="Ribonuclease Z/Hydroxyacylglutathione hydrolase-like"/>
    <property type="match status" value="1"/>
</dbReference>
<feature type="compositionally biased region" description="Basic and acidic residues" evidence="13">
    <location>
        <begin position="589"/>
        <end position="602"/>
    </location>
</feature>
<evidence type="ECO:0000313" key="16">
    <source>
        <dbReference type="Proteomes" id="UP000005408"/>
    </source>
</evidence>
<evidence type="ECO:0000256" key="13">
    <source>
        <dbReference type="SAM" id="MobiDB-lite"/>
    </source>
</evidence>
<dbReference type="GO" id="GO:0005634">
    <property type="term" value="C:nucleus"/>
    <property type="evidence" value="ECO:0007669"/>
    <property type="project" value="UniProtKB-SubCell"/>
</dbReference>
<dbReference type="EnsemblMetazoa" id="G31127.1">
    <property type="protein sequence ID" value="G31127.1:cds"/>
    <property type="gene ID" value="G31127"/>
</dbReference>
<dbReference type="GO" id="GO:0000723">
    <property type="term" value="P:telomere maintenance"/>
    <property type="evidence" value="ECO:0007669"/>
    <property type="project" value="TreeGrafter"/>
</dbReference>
<keyword evidence="16" id="KW-1185">Reference proteome</keyword>
<dbReference type="GO" id="GO:0036297">
    <property type="term" value="P:interstrand cross-link repair"/>
    <property type="evidence" value="ECO:0007669"/>
    <property type="project" value="TreeGrafter"/>
</dbReference>
<sequence length="845" mass="94553">MSCFKGKMREYQNISLDRFDGLNLKSTVYFLSHCHCDHMEGLASAEFLDRLSSRNDIFLYCSEVTKILLMEKLAKLEKFVKILKVGEPSCIPIPAQNSVKTEKVTVTLIHASHCPGSVMFLFEGYDGTALYTGDFRWESDQIQNVPALHVDQRVKPLASLYVDTTFCHPNSFLIPSRRTIIKVVCDLVTEWTSKGSNHVVHFTPRANYGHEPLLKEVAQTLGCKVHVKKDKENIYNQMSELQGVFTSDSTATPLHACGMKVYGKPPRLPCNLRGNLKVMVILPSTMFFTQSVHVSEREIVLQDRGMYRVCYCFHSSMQEVRDLVTYLQPRQVFPNVKPVEDKTLRQVQQRLNEFLKLKHSSRVREAMDSQRPLGLLKGTLKKRKKKPSETSSESEELLFGSQSLSPKKFSNAIVSPAKNNHKEETEDEEGDQSSYDGSCHSDSELSGICELDEESSQSLSTPRQSLLEAINSLDGSQSESLSHRIVVYDDCEQTEGKALSLEELNKQYQEGEGDIDSGSVSDQGDPDPDRDGFPPPETTNIDKESEISGSNKQGEDAPNISKSESVELSDGEPASGSGDSNYNGSSDLFDGKLDEMSKKSTISEKSSYLSDLHITPSSCDSQSNVSSRIDESESDDEDCPTEISSQESKTTTDVNATRKRKHKEDLDDIDALFEVESSDSDDDDVKIVEDPEPRTNKAENYNRNTRKVVHDSSGPSTSLPDFSRTNTSLQEESDSDATLPPSQNSYSESPQKRRPSSEDSVEIIDSTTLGVSTKENSHRTPRKLQQTSMDHYVSPLEDSPEKFSPSIVKRRKRCTKKLNVSHRKLMYKSNGEECSGDEEVVDLTL</sequence>
<dbReference type="PANTHER" id="PTHR23240:SF8">
    <property type="entry name" value="PROTEIN ARTEMIS"/>
    <property type="match status" value="1"/>
</dbReference>
<evidence type="ECO:0000256" key="12">
    <source>
        <dbReference type="ARBA" id="ARBA00042677"/>
    </source>
</evidence>
<proteinExistence type="inferred from homology"/>
<feature type="compositionally biased region" description="Polar residues" evidence="13">
    <location>
        <begin position="740"/>
        <end position="749"/>
    </location>
</feature>
<keyword evidence="7" id="KW-0269">Exonuclease</keyword>
<keyword evidence="10" id="KW-0539">Nucleus</keyword>
<name>A0A8W8M1F4_MAGGI</name>
<dbReference type="AlphaFoldDB" id="A0A8W8M1F4"/>
<dbReference type="GO" id="GO:0006310">
    <property type="term" value="P:DNA recombination"/>
    <property type="evidence" value="ECO:0007669"/>
    <property type="project" value="UniProtKB-KW"/>
</dbReference>
<feature type="region of interest" description="Disordered" evidence="13">
    <location>
        <begin position="416"/>
        <end position="444"/>
    </location>
</feature>
<dbReference type="GO" id="GO:0004519">
    <property type="term" value="F:endonuclease activity"/>
    <property type="evidence" value="ECO:0007669"/>
    <property type="project" value="UniProtKB-KW"/>
</dbReference>
<feature type="compositionally biased region" description="Acidic residues" evidence="13">
    <location>
        <begin position="666"/>
        <end position="684"/>
    </location>
</feature>
<keyword evidence="5" id="KW-0227">DNA damage</keyword>
<evidence type="ECO:0000256" key="6">
    <source>
        <dbReference type="ARBA" id="ARBA00022801"/>
    </source>
</evidence>
<comment type="similarity">
    <text evidence="2">Belongs to the DNA repair metallo-beta-lactamase (DRMBL) family.</text>
</comment>
<dbReference type="PANTHER" id="PTHR23240">
    <property type="entry name" value="DNA CROSS-LINK REPAIR PROTEIN PSO2/SNM1-RELATED"/>
    <property type="match status" value="1"/>
</dbReference>
<evidence type="ECO:0000256" key="3">
    <source>
        <dbReference type="ARBA" id="ARBA00022722"/>
    </source>
</evidence>
<keyword evidence="8" id="KW-0233">DNA recombination</keyword>
<accession>A0A8W8M1F4</accession>
<dbReference type="InterPro" id="IPR011084">
    <property type="entry name" value="DRMBL"/>
</dbReference>
<dbReference type="Pfam" id="PF07522">
    <property type="entry name" value="DRMBL"/>
    <property type="match status" value="1"/>
</dbReference>
<feature type="compositionally biased region" description="Low complexity" evidence="13">
    <location>
        <begin position="575"/>
        <end position="587"/>
    </location>
</feature>
<dbReference type="GO" id="GO:0003684">
    <property type="term" value="F:damaged DNA binding"/>
    <property type="evidence" value="ECO:0007669"/>
    <property type="project" value="TreeGrafter"/>
</dbReference>
<feature type="region of interest" description="Disordered" evidence="13">
    <location>
        <begin position="363"/>
        <end position="400"/>
    </location>
</feature>
<evidence type="ECO:0000256" key="8">
    <source>
        <dbReference type="ARBA" id="ARBA00023172"/>
    </source>
</evidence>
<feature type="region of interest" description="Disordered" evidence="13">
    <location>
        <begin position="498"/>
        <end position="808"/>
    </location>
</feature>